<dbReference type="AlphaFoldDB" id="A0A7M5VEV2"/>
<sequence>MKSFLIVLAICLVSKLSTCKETKDWRMPSRINQGKNAVKRAASLAFFGARSFPHGYGGGKRSKRHLDEKNKRNVEEEYPFPHKKSINIQDDETPISRKRLFELISALKRQVPPLQDEDIQAKENQESLGEYLFPHKKSIKSNKRQVPPLQDGESSAGNGYLVMVEKPKLEKAFHHGKREDESPFLHKKTAEKQEEIDETPFPHKRLAALLQEIEDELPSLQKKSEDSKEEETPFPHKKSADSTIGETPFPHKRMIELLQQLADESPFLHRKSIHSQARETPFPHKKSTSTYGKRQEEEEELVPFPHKRLYSLERTLERLLKEREDEQSSKQTNPFLHKKSENEENPFLHKRSLDSLVRKWKRQDLIFPHMPNDNRKIE</sequence>
<feature type="region of interest" description="Disordered" evidence="1">
    <location>
        <begin position="271"/>
        <end position="302"/>
    </location>
</feature>
<proteinExistence type="predicted"/>
<keyword evidence="2" id="KW-0732">Signal</keyword>
<keyword evidence="4" id="KW-1185">Reference proteome</keyword>
<evidence type="ECO:0000256" key="1">
    <source>
        <dbReference type="SAM" id="MobiDB-lite"/>
    </source>
</evidence>
<dbReference type="Proteomes" id="UP000594262">
    <property type="component" value="Unplaced"/>
</dbReference>
<feature type="region of interest" description="Disordered" evidence="1">
    <location>
        <begin position="135"/>
        <end position="158"/>
    </location>
</feature>
<name>A0A7M5VEV2_9CNID</name>
<dbReference type="GeneID" id="136811733"/>
<accession>A0A7M5VEV2</accession>
<dbReference type="EnsemblMetazoa" id="CLYHEMT009117.1">
    <property type="protein sequence ID" value="CLYHEMP009117.1"/>
    <property type="gene ID" value="CLYHEMG009117"/>
</dbReference>
<protein>
    <submittedName>
        <fullName evidence="3">Uncharacterized protein</fullName>
    </submittedName>
</protein>
<evidence type="ECO:0000313" key="3">
    <source>
        <dbReference type="EnsemblMetazoa" id="CLYHEMP009117.1"/>
    </source>
</evidence>
<feature type="region of interest" description="Disordered" evidence="1">
    <location>
        <begin position="210"/>
        <end position="251"/>
    </location>
</feature>
<feature type="chain" id="PRO_5029817346" evidence="2">
    <location>
        <begin position="20"/>
        <end position="378"/>
    </location>
</feature>
<evidence type="ECO:0000256" key="2">
    <source>
        <dbReference type="SAM" id="SignalP"/>
    </source>
</evidence>
<feature type="region of interest" description="Disordered" evidence="1">
    <location>
        <begin position="320"/>
        <end position="348"/>
    </location>
</feature>
<dbReference type="RefSeq" id="XP_066924489.1">
    <property type="nucleotide sequence ID" value="XM_067068388.1"/>
</dbReference>
<feature type="signal peptide" evidence="2">
    <location>
        <begin position="1"/>
        <end position="19"/>
    </location>
</feature>
<feature type="compositionally biased region" description="Basic and acidic residues" evidence="1">
    <location>
        <begin position="222"/>
        <end position="240"/>
    </location>
</feature>
<evidence type="ECO:0000313" key="4">
    <source>
        <dbReference type="Proteomes" id="UP000594262"/>
    </source>
</evidence>
<organism evidence="3 4">
    <name type="scientific">Clytia hemisphaerica</name>
    <dbReference type="NCBI Taxonomy" id="252671"/>
    <lineage>
        <taxon>Eukaryota</taxon>
        <taxon>Metazoa</taxon>
        <taxon>Cnidaria</taxon>
        <taxon>Hydrozoa</taxon>
        <taxon>Hydroidolina</taxon>
        <taxon>Leptothecata</taxon>
        <taxon>Obeliida</taxon>
        <taxon>Clytiidae</taxon>
        <taxon>Clytia</taxon>
    </lineage>
</organism>
<reference evidence="3" key="1">
    <citation type="submission" date="2021-01" db="UniProtKB">
        <authorList>
            <consortium name="EnsemblMetazoa"/>
        </authorList>
    </citation>
    <scope>IDENTIFICATION</scope>
</reference>